<gene>
    <name evidence="1" type="ORF">BCR44DRAFT_266488</name>
</gene>
<sequence>MISISANDAGQTPLLSSLAYLQSVGYCVADITQRTRATLLPPTRPLARSIVKAPSLGNPACNRNQFSNNLRDRESDVPVWNRPDAWACWVRVSVNERRGCVGAMNGESSGCPSWYIQPPFLRSTLLLDVWRMLKHIMNNGPAKVEACGILLLDVLLKQVVPLGLLDVVKCDVGLQSEEHTTNQARDHCRVLFARGYGLQTTWV</sequence>
<dbReference type="EMBL" id="MCFL01000052">
    <property type="protein sequence ID" value="ORZ32030.1"/>
    <property type="molecule type" value="Genomic_DNA"/>
</dbReference>
<keyword evidence="2" id="KW-1185">Reference proteome</keyword>
<comment type="caution">
    <text evidence="1">The sequence shown here is derived from an EMBL/GenBank/DDBJ whole genome shotgun (WGS) entry which is preliminary data.</text>
</comment>
<accession>A0A1Y2HBS1</accession>
<evidence type="ECO:0000313" key="1">
    <source>
        <dbReference type="EMBL" id="ORZ32030.1"/>
    </source>
</evidence>
<dbReference type="Proteomes" id="UP000193411">
    <property type="component" value="Unassembled WGS sequence"/>
</dbReference>
<organism evidence="1 2">
    <name type="scientific">Catenaria anguillulae PL171</name>
    <dbReference type="NCBI Taxonomy" id="765915"/>
    <lineage>
        <taxon>Eukaryota</taxon>
        <taxon>Fungi</taxon>
        <taxon>Fungi incertae sedis</taxon>
        <taxon>Blastocladiomycota</taxon>
        <taxon>Blastocladiomycetes</taxon>
        <taxon>Blastocladiales</taxon>
        <taxon>Catenariaceae</taxon>
        <taxon>Catenaria</taxon>
    </lineage>
</organism>
<protein>
    <submittedName>
        <fullName evidence="1">Uncharacterized protein</fullName>
    </submittedName>
</protein>
<reference evidence="1 2" key="1">
    <citation type="submission" date="2016-07" db="EMBL/GenBank/DDBJ databases">
        <title>Pervasive Adenine N6-methylation of Active Genes in Fungi.</title>
        <authorList>
            <consortium name="DOE Joint Genome Institute"/>
            <person name="Mondo S.J."/>
            <person name="Dannebaum R.O."/>
            <person name="Kuo R.C."/>
            <person name="Labutti K."/>
            <person name="Haridas S."/>
            <person name="Kuo A."/>
            <person name="Salamov A."/>
            <person name="Ahrendt S.R."/>
            <person name="Lipzen A."/>
            <person name="Sullivan W."/>
            <person name="Andreopoulos W.B."/>
            <person name="Clum A."/>
            <person name="Lindquist E."/>
            <person name="Daum C."/>
            <person name="Ramamoorthy G.K."/>
            <person name="Gryganskyi A."/>
            <person name="Culley D."/>
            <person name="Magnuson J.K."/>
            <person name="James T.Y."/>
            <person name="O'Malley M.A."/>
            <person name="Stajich J.E."/>
            <person name="Spatafora J.W."/>
            <person name="Visel A."/>
            <person name="Grigoriev I.V."/>
        </authorList>
    </citation>
    <scope>NUCLEOTIDE SEQUENCE [LARGE SCALE GENOMIC DNA]</scope>
    <source>
        <strain evidence="1 2">PL171</strain>
    </source>
</reference>
<proteinExistence type="predicted"/>
<dbReference type="AlphaFoldDB" id="A0A1Y2HBS1"/>
<evidence type="ECO:0000313" key="2">
    <source>
        <dbReference type="Proteomes" id="UP000193411"/>
    </source>
</evidence>
<name>A0A1Y2HBS1_9FUNG</name>